<sequence>MDQGLKASNLDAWPSWTLGVGRLGWIADQGRHVASSEWMGR</sequence>
<evidence type="ECO:0000313" key="2">
    <source>
        <dbReference type="Proteomes" id="UP000595140"/>
    </source>
</evidence>
<reference evidence="1 2" key="1">
    <citation type="submission" date="2018-04" db="EMBL/GenBank/DDBJ databases">
        <authorList>
            <person name="Vogel A."/>
        </authorList>
    </citation>
    <scope>NUCLEOTIDE SEQUENCE [LARGE SCALE GENOMIC DNA]</scope>
</reference>
<dbReference type="EMBL" id="OOIL02001731">
    <property type="protein sequence ID" value="VFQ77854.1"/>
    <property type="molecule type" value="Genomic_DNA"/>
</dbReference>
<evidence type="ECO:0000313" key="1">
    <source>
        <dbReference type="EMBL" id="VFQ77854.1"/>
    </source>
</evidence>
<organism evidence="1 2">
    <name type="scientific">Cuscuta campestris</name>
    <dbReference type="NCBI Taxonomy" id="132261"/>
    <lineage>
        <taxon>Eukaryota</taxon>
        <taxon>Viridiplantae</taxon>
        <taxon>Streptophyta</taxon>
        <taxon>Embryophyta</taxon>
        <taxon>Tracheophyta</taxon>
        <taxon>Spermatophyta</taxon>
        <taxon>Magnoliopsida</taxon>
        <taxon>eudicotyledons</taxon>
        <taxon>Gunneridae</taxon>
        <taxon>Pentapetalae</taxon>
        <taxon>asterids</taxon>
        <taxon>lamiids</taxon>
        <taxon>Solanales</taxon>
        <taxon>Convolvulaceae</taxon>
        <taxon>Cuscuteae</taxon>
        <taxon>Cuscuta</taxon>
        <taxon>Cuscuta subgen. Grammica</taxon>
        <taxon>Cuscuta sect. Cleistogrammica</taxon>
    </lineage>
</organism>
<accession>A0A484LNM1</accession>
<gene>
    <name evidence="1" type="ORF">CCAM_LOCUS19630</name>
</gene>
<name>A0A484LNM1_9ASTE</name>
<dbReference type="Proteomes" id="UP000595140">
    <property type="component" value="Unassembled WGS sequence"/>
</dbReference>
<dbReference type="AlphaFoldDB" id="A0A484LNM1"/>
<keyword evidence="2" id="KW-1185">Reference proteome</keyword>
<protein>
    <submittedName>
        <fullName evidence="1">Uncharacterized protein</fullName>
    </submittedName>
</protein>
<proteinExistence type="predicted"/>
<feature type="non-terminal residue" evidence="1">
    <location>
        <position position="41"/>
    </location>
</feature>